<sequence>MSPQLLPQELFDRVLGFMQLSDMLCASHVSCAWRQAVFHHPKFCLDILIDDLSEGSLYWARKRLHYSCGRGLPFDLTIDLRTEHVEIERTILVWICSCLNVVRRLRITLPSIYSLSLWGVIGRAAPNIEIFELVFHMDPYALETSVYHIPPNIFANTAPCLRRVKLMEVLAPLEPITAFAGVTDFSLMFWGNRWQMFPRELFEFMPRLKRLTLAGGRIQFASDSITPRVTSGLHQLEHLDMTYNPNRNLEILQRLDTSVVPALTIVNADEDVVYAALTPLRAPFHITITRAISTEFHIIVYSESTRQIRRFVEFDRKYAAGSTDYSALFDNKDFASQLSSLTLATSLWSMIVPWLPAPYTALSRLIVFIDDPSAESNLHVLPREPLECPGVEVLVFQAKYEFAYVEEEDLVNFVGRLTSKRVELQLHRVLVRRSHSGPSLEGRFKSVSYSVSKVDILTVPDIVSG</sequence>
<keyword evidence="3" id="KW-1185">Reference proteome</keyword>
<dbReference type="Proteomes" id="UP000077266">
    <property type="component" value="Unassembled WGS sequence"/>
</dbReference>
<reference evidence="2 3" key="1">
    <citation type="journal article" date="2016" name="Mol. Biol. Evol.">
        <title>Comparative Genomics of Early-Diverging Mushroom-Forming Fungi Provides Insights into the Origins of Lignocellulose Decay Capabilities.</title>
        <authorList>
            <person name="Nagy L.G."/>
            <person name="Riley R."/>
            <person name="Tritt A."/>
            <person name="Adam C."/>
            <person name="Daum C."/>
            <person name="Floudas D."/>
            <person name="Sun H."/>
            <person name="Yadav J.S."/>
            <person name="Pangilinan J."/>
            <person name="Larsson K.H."/>
            <person name="Matsuura K."/>
            <person name="Barry K."/>
            <person name="Labutti K."/>
            <person name="Kuo R."/>
            <person name="Ohm R.A."/>
            <person name="Bhattacharya S.S."/>
            <person name="Shirouzu T."/>
            <person name="Yoshinaga Y."/>
            <person name="Martin F.M."/>
            <person name="Grigoriev I.V."/>
            <person name="Hibbett D.S."/>
        </authorList>
    </citation>
    <scope>NUCLEOTIDE SEQUENCE [LARGE SCALE GENOMIC DNA]</scope>
    <source>
        <strain evidence="2 3">HHB12029</strain>
    </source>
</reference>
<dbReference type="EMBL" id="KV425920">
    <property type="protein sequence ID" value="KZV98321.1"/>
    <property type="molecule type" value="Genomic_DNA"/>
</dbReference>
<dbReference type="OrthoDB" id="10257471at2759"/>
<organism evidence="2 3">
    <name type="scientific">Exidia glandulosa HHB12029</name>
    <dbReference type="NCBI Taxonomy" id="1314781"/>
    <lineage>
        <taxon>Eukaryota</taxon>
        <taxon>Fungi</taxon>
        <taxon>Dikarya</taxon>
        <taxon>Basidiomycota</taxon>
        <taxon>Agaricomycotina</taxon>
        <taxon>Agaricomycetes</taxon>
        <taxon>Auriculariales</taxon>
        <taxon>Exidiaceae</taxon>
        <taxon>Exidia</taxon>
    </lineage>
</organism>
<evidence type="ECO:0000313" key="2">
    <source>
        <dbReference type="EMBL" id="KZV98321.1"/>
    </source>
</evidence>
<proteinExistence type="predicted"/>
<gene>
    <name evidence="2" type="ORF">EXIGLDRAFT_763627</name>
</gene>
<dbReference type="Pfam" id="PF00646">
    <property type="entry name" value="F-box"/>
    <property type="match status" value="1"/>
</dbReference>
<name>A0A165LU13_EXIGL</name>
<dbReference type="InterPro" id="IPR001810">
    <property type="entry name" value="F-box_dom"/>
</dbReference>
<dbReference type="InParanoid" id="A0A165LU13"/>
<dbReference type="SUPFAM" id="SSF52058">
    <property type="entry name" value="L domain-like"/>
    <property type="match status" value="1"/>
</dbReference>
<protein>
    <recommendedName>
        <fullName evidence="1">F-box domain-containing protein</fullName>
    </recommendedName>
</protein>
<dbReference type="InterPro" id="IPR032675">
    <property type="entry name" value="LRR_dom_sf"/>
</dbReference>
<feature type="domain" description="F-box" evidence="1">
    <location>
        <begin position="5"/>
        <end position="41"/>
    </location>
</feature>
<dbReference type="Gene3D" id="3.80.10.10">
    <property type="entry name" value="Ribonuclease Inhibitor"/>
    <property type="match status" value="1"/>
</dbReference>
<evidence type="ECO:0000259" key="1">
    <source>
        <dbReference type="Pfam" id="PF00646"/>
    </source>
</evidence>
<accession>A0A165LU13</accession>
<evidence type="ECO:0000313" key="3">
    <source>
        <dbReference type="Proteomes" id="UP000077266"/>
    </source>
</evidence>
<dbReference type="AlphaFoldDB" id="A0A165LU13"/>